<evidence type="ECO:0000313" key="2">
    <source>
        <dbReference type="EMBL" id="KAK3377334.1"/>
    </source>
</evidence>
<dbReference type="Proteomes" id="UP001287356">
    <property type="component" value="Unassembled WGS sequence"/>
</dbReference>
<evidence type="ECO:0000313" key="3">
    <source>
        <dbReference type="Proteomes" id="UP001287356"/>
    </source>
</evidence>
<reference evidence="2" key="1">
    <citation type="journal article" date="2023" name="Mol. Phylogenet. Evol.">
        <title>Genome-scale phylogeny and comparative genomics of the fungal order Sordariales.</title>
        <authorList>
            <person name="Hensen N."/>
            <person name="Bonometti L."/>
            <person name="Westerberg I."/>
            <person name="Brannstrom I.O."/>
            <person name="Guillou S."/>
            <person name="Cros-Aarteil S."/>
            <person name="Calhoun S."/>
            <person name="Haridas S."/>
            <person name="Kuo A."/>
            <person name="Mondo S."/>
            <person name="Pangilinan J."/>
            <person name="Riley R."/>
            <person name="LaButti K."/>
            <person name="Andreopoulos B."/>
            <person name="Lipzen A."/>
            <person name="Chen C."/>
            <person name="Yan M."/>
            <person name="Daum C."/>
            <person name="Ng V."/>
            <person name="Clum A."/>
            <person name="Steindorff A."/>
            <person name="Ohm R.A."/>
            <person name="Martin F."/>
            <person name="Silar P."/>
            <person name="Natvig D.O."/>
            <person name="Lalanne C."/>
            <person name="Gautier V."/>
            <person name="Ament-Velasquez S.L."/>
            <person name="Kruys A."/>
            <person name="Hutchinson M.I."/>
            <person name="Powell A.J."/>
            <person name="Barry K."/>
            <person name="Miller A.N."/>
            <person name="Grigoriev I.V."/>
            <person name="Debuchy R."/>
            <person name="Gladieux P."/>
            <person name="Hiltunen Thoren M."/>
            <person name="Johannesson H."/>
        </authorList>
    </citation>
    <scope>NUCLEOTIDE SEQUENCE</scope>
    <source>
        <strain evidence="2">CBS 958.72</strain>
    </source>
</reference>
<feature type="domain" description="DUF7708" evidence="1">
    <location>
        <begin position="78"/>
        <end position="209"/>
    </location>
</feature>
<accession>A0AAE0KIJ7</accession>
<dbReference type="Pfam" id="PF24809">
    <property type="entry name" value="DUF7708"/>
    <property type="match status" value="1"/>
</dbReference>
<evidence type="ECO:0000259" key="1">
    <source>
        <dbReference type="Pfam" id="PF24809"/>
    </source>
</evidence>
<name>A0AAE0KIJ7_9PEZI</name>
<comment type="caution">
    <text evidence="2">The sequence shown here is derived from an EMBL/GenBank/DDBJ whole genome shotgun (WGS) entry which is preliminary data.</text>
</comment>
<gene>
    <name evidence="2" type="ORF">B0T24DRAFT_620989</name>
</gene>
<keyword evidence="3" id="KW-1185">Reference proteome</keyword>
<protein>
    <recommendedName>
        <fullName evidence="1">DUF7708 domain-containing protein</fullName>
    </recommendedName>
</protein>
<sequence length="255" mass="28925">MVNLGGSDYDQAWSEAVARCKRTLGEEDYEIVSAIESPDKLASAIKELERQSTRSGVSRLLQNVLPHLEKLRIFTALVLLGHHNVSAALVWGVTSLLIQLASQSEQTLHTIAHLLDDLGQSLAAFEIEMNSMNSDGMDLDEELAATFFNLLVDIMLDSVDVIRFFRKADDMHTAMELLGWPKVRDKLTKTLQKLQTKVEHLKRVAEVQRMTRYNRTRDAQMNNLSERLTSLESGHPMTSRCNMLPFESNPYFYGR</sequence>
<dbReference type="AlphaFoldDB" id="A0AAE0KIJ7"/>
<proteinExistence type="predicted"/>
<reference evidence="2" key="2">
    <citation type="submission" date="2023-06" db="EMBL/GenBank/DDBJ databases">
        <authorList>
            <consortium name="Lawrence Berkeley National Laboratory"/>
            <person name="Haridas S."/>
            <person name="Hensen N."/>
            <person name="Bonometti L."/>
            <person name="Westerberg I."/>
            <person name="Brannstrom I.O."/>
            <person name="Guillou S."/>
            <person name="Cros-Aarteil S."/>
            <person name="Calhoun S."/>
            <person name="Kuo A."/>
            <person name="Mondo S."/>
            <person name="Pangilinan J."/>
            <person name="Riley R."/>
            <person name="Labutti K."/>
            <person name="Andreopoulos B."/>
            <person name="Lipzen A."/>
            <person name="Chen C."/>
            <person name="Yanf M."/>
            <person name="Daum C."/>
            <person name="Ng V."/>
            <person name="Clum A."/>
            <person name="Steindorff A."/>
            <person name="Ohm R."/>
            <person name="Martin F."/>
            <person name="Silar P."/>
            <person name="Natvig D."/>
            <person name="Lalanne C."/>
            <person name="Gautier V."/>
            <person name="Ament-Velasquez S.L."/>
            <person name="Kruys A."/>
            <person name="Hutchinson M.I."/>
            <person name="Powell A.J."/>
            <person name="Barry K."/>
            <person name="Miller A.N."/>
            <person name="Grigoriev I.V."/>
            <person name="Debuchy R."/>
            <person name="Gladieux P."/>
            <person name="Thoren M.H."/>
            <person name="Johannesson H."/>
        </authorList>
    </citation>
    <scope>NUCLEOTIDE SEQUENCE</scope>
    <source>
        <strain evidence="2">CBS 958.72</strain>
    </source>
</reference>
<dbReference type="EMBL" id="JAULSN010000003">
    <property type="protein sequence ID" value="KAK3377334.1"/>
    <property type="molecule type" value="Genomic_DNA"/>
</dbReference>
<organism evidence="2 3">
    <name type="scientific">Lasiosphaeria ovina</name>
    <dbReference type="NCBI Taxonomy" id="92902"/>
    <lineage>
        <taxon>Eukaryota</taxon>
        <taxon>Fungi</taxon>
        <taxon>Dikarya</taxon>
        <taxon>Ascomycota</taxon>
        <taxon>Pezizomycotina</taxon>
        <taxon>Sordariomycetes</taxon>
        <taxon>Sordariomycetidae</taxon>
        <taxon>Sordariales</taxon>
        <taxon>Lasiosphaeriaceae</taxon>
        <taxon>Lasiosphaeria</taxon>
    </lineage>
</organism>
<dbReference type="InterPro" id="IPR056125">
    <property type="entry name" value="DUF7708"/>
</dbReference>